<dbReference type="InterPro" id="IPR058272">
    <property type="entry name" value="DUF7966"/>
</dbReference>
<proteinExistence type="predicted"/>
<sequence>MADSDQVKAALTALADGEGDNSDDGGGALRVADGEDGCSTGRIGTRDTGGDADYRTVIERATEATDDLDEAVAFVETFGVGRLEAAVAQAEHEVSGLADEGRATLRAFRRYRDAAAGPSDGS</sequence>
<name>M0KC03_9EURY</name>
<evidence type="ECO:0000313" key="2">
    <source>
        <dbReference type="EMBL" id="EMA17370.1"/>
    </source>
</evidence>
<dbReference type="AlphaFoldDB" id="M0KC03"/>
<keyword evidence="3" id="KW-1185">Reference proteome</keyword>
<evidence type="ECO:0000313" key="3">
    <source>
        <dbReference type="Proteomes" id="UP000011623"/>
    </source>
</evidence>
<dbReference type="Proteomes" id="UP000011623">
    <property type="component" value="Unassembled WGS sequence"/>
</dbReference>
<gene>
    <name evidence="2" type="ORF">C442_16793</name>
</gene>
<protein>
    <submittedName>
        <fullName evidence="2">Uncharacterized protein</fullName>
    </submittedName>
</protein>
<dbReference type="PATRIC" id="fig|1227452.3.peg.3339"/>
<accession>M0KC03</accession>
<dbReference type="Pfam" id="PF25920">
    <property type="entry name" value="DUF7966"/>
    <property type="match status" value="1"/>
</dbReference>
<reference evidence="2 3" key="1">
    <citation type="journal article" date="2014" name="PLoS Genet.">
        <title>Phylogenetically driven sequencing of extremely halophilic archaea reveals strategies for static and dynamic osmo-response.</title>
        <authorList>
            <person name="Becker E.A."/>
            <person name="Seitzer P.M."/>
            <person name="Tritt A."/>
            <person name="Larsen D."/>
            <person name="Krusor M."/>
            <person name="Yao A.I."/>
            <person name="Wu D."/>
            <person name="Madern D."/>
            <person name="Eisen J.A."/>
            <person name="Darling A.E."/>
            <person name="Facciotti M.T."/>
        </authorList>
    </citation>
    <scope>NUCLEOTIDE SEQUENCE [LARGE SCALE GENOMIC DNA]</scope>
    <source>
        <strain evidence="2 3">JCM 13557</strain>
    </source>
</reference>
<evidence type="ECO:0000256" key="1">
    <source>
        <dbReference type="SAM" id="MobiDB-lite"/>
    </source>
</evidence>
<dbReference type="EMBL" id="AOLW01000046">
    <property type="protein sequence ID" value="EMA17370.1"/>
    <property type="molecule type" value="Genomic_DNA"/>
</dbReference>
<organism evidence="2 3">
    <name type="scientific">Haloarcula amylolytica JCM 13557</name>
    <dbReference type="NCBI Taxonomy" id="1227452"/>
    <lineage>
        <taxon>Archaea</taxon>
        <taxon>Methanobacteriati</taxon>
        <taxon>Methanobacteriota</taxon>
        <taxon>Stenosarchaea group</taxon>
        <taxon>Halobacteria</taxon>
        <taxon>Halobacteriales</taxon>
        <taxon>Haloarculaceae</taxon>
        <taxon>Haloarcula</taxon>
    </lineage>
</organism>
<feature type="region of interest" description="Disordered" evidence="1">
    <location>
        <begin position="13"/>
        <end position="51"/>
    </location>
</feature>
<comment type="caution">
    <text evidence="2">The sequence shown here is derived from an EMBL/GenBank/DDBJ whole genome shotgun (WGS) entry which is preliminary data.</text>
</comment>
<dbReference type="RefSeq" id="WP_008312429.1">
    <property type="nucleotide sequence ID" value="NZ_AOLW01000046.1"/>
</dbReference>